<reference evidence="2" key="1">
    <citation type="journal article" date="2013" name="Genetics">
        <title>The draft genome and transcriptome of Panagrellus redivivus are shaped by the harsh demands of a free-living lifestyle.</title>
        <authorList>
            <person name="Srinivasan J."/>
            <person name="Dillman A.R."/>
            <person name="Macchietto M.G."/>
            <person name="Heikkinen L."/>
            <person name="Lakso M."/>
            <person name="Fracchia K.M."/>
            <person name="Antoshechkin I."/>
            <person name="Mortazavi A."/>
            <person name="Wong G."/>
            <person name="Sternberg P.W."/>
        </authorList>
    </citation>
    <scope>NUCLEOTIDE SEQUENCE [LARGE SCALE GENOMIC DNA]</scope>
    <source>
        <strain evidence="2">MT8872</strain>
    </source>
</reference>
<evidence type="ECO:0000313" key="2">
    <source>
        <dbReference type="Proteomes" id="UP000492821"/>
    </source>
</evidence>
<organism evidence="2 3">
    <name type="scientific">Panagrellus redivivus</name>
    <name type="common">Microworm</name>
    <dbReference type="NCBI Taxonomy" id="6233"/>
    <lineage>
        <taxon>Eukaryota</taxon>
        <taxon>Metazoa</taxon>
        <taxon>Ecdysozoa</taxon>
        <taxon>Nematoda</taxon>
        <taxon>Chromadorea</taxon>
        <taxon>Rhabditida</taxon>
        <taxon>Tylenchina</taxon>
        <taxon>Panagrolaimomorpha</taxon>
        <taxon>Panagrolaimoidea</taxon>
        <taxon>Panagrolaimidae</taxon>
        <taxon>Panagrellus</taxon>
    </lineage>
</organism>
<dbReference type="WBParaSite" id="Pan_g12349.t1">
    <property type="protein sequence ID" value="Pan_g12349.t1"/>
    <property type="gene ID" value="Pan_g12349"/>
</dbReference>
<keyword evidence="1" id="KW-1133">Transmembrane helix</keyword>
<accession>A0A7E4UTM6</accession>
<name>A0A7E4UTM6_PANRE</name>
<keyword evidence="2" id="KW-1185">Reference proteome</keyword>
<sequence>MAAQPAPGWIAAAAGSALPVLFLEARVQGTTHHLITQMGVSIDADQCSVGVFFCTFGNWLRSLFVILFHGFITVVFLRRKLSGVTCTCHMSLTLTLKTYTNPKACR</sequence>
<keyword evidence="1" id="KW-0812">Transmembrane</keyword>
<evidence type="ECO:0000256" key="1">
    <source>
        <dbReference type="SAM" id="Phobius"/>
    </source>
</evidence>
<protein>
    <submittedName>
        <fullName evidence="3">7TM_GPCR_Srx domain-containing protein</fullName>
    </submittedName>
</protein>
<feature type="transmembrane region" description="Helical" evidence="1">
    <location>
        <begin position="59"/>
        <end position="77"/>
    </location>
</feature>
<keyword evidence="1" id="KW-0472">Membrane</keyword>
<reference evidence="3" key="2">
    <citation type="submission" date="2020-10" db="UniProtKB">
        <authorList>
            <consortium name="WormBaseParasite"/>
        </authorList>
    </citation>
    <scope>IDENTIFICATION</scope>
</reference>
<evidence type="ECO:0000313" key="3">
    <source>
        <dbReference type="WBParaSite" id="Pan_g12349.t1"/>
    </source>
</evidence>
<proteinExistence type="predicted"/>
<dbReference type="Proteomes" id="UP000492821">
    <property type="component" value="Unassembled WGS sequence"/>
</dbReference>
<dbReference type="AlphaFoldDB" id="A0A7E4UTM6"/>